<organism evidence="2 3">
    <name type="scientific">Linnemannia hyalina</name>
    <dbReference type="NCBI Taxonomy" id="64524"/>
    <lineage>
        <taxon>Eukaryota</taxon>
        <taxon>Fungi</taxon>
        <taxon>Fungi incertae sedis</taxon>
        <taxon>Mucoromycota</taxon>
        <taxon>Mortierellomycotina</taxon>
        <taxon>Mortierellomycetes</taxon>
        <taxon>Mortierellales</taxon>
        <taxon>Mortierellaceae</taxon>
        <taxon>Linnemannia</taxon>
    </lineage>
</organism>
<dbReference type="EMBL" id="JAHRHY010000010">
    <property type="protein sequence ID" value="KAG9066080.1"/>
    <property type="molecule type" value="Genomic_DNA"/>
</dbReference>
<evidence type="ECO:0000313" key="3">
    <source>
        <dbReference type="Proteomes" id="UP000707451"/>
    </source>
</evidence>
<evidence type="ECO:0000256" key="1">
    <source>
        <dbReference type="SAM" id="MobiDB-lite"/>
    </source>
</evidence>
<feature type="region of interest" description="Disordered" evidence="1">
    <location>
        <begin position="281"/>
        <end position="303"/>
    </location>
</feature>
<dbReference type="OrthoDB" id="5592486at2759"/>
<evidence type="ECO:0008006" key="4">
    <source>
        <dbReference type="Google" id="ProtNLM"/>
    </source>
</evidence>
<dbReference type="Proteomes" id="UP000707451">
    <property type="component" value="Unassembled WGS sequence"/>
</dbReference>
<feature type="compositionally biased region" description="Basic and acidic residues" evidence="1">
    <location>
        <begin position="47"/>
        <end position="58"/>
    </location>
</feature>
<comment type="caution">
    <text evidence="2">The sequence shown here is derived from an EMBL/GenBank/DDBJ whole genome shotgun (WGS) entry which is preliminary data.</text>
</comment>
<name>A0A9P7XRN2_9FUNG</name>
<dbReference type="AlphaFoldDB" id="A0A9P7XRN2"/>
<feature type="region of interest" description="Disordered" evidence="1">
    <location>
        <begin position="39"/>
        <end position="74"/>
    </location>
</feature>
<dbReference type="SUPFAM" id="SSF53474">
    <property type="entry name" value="alpha/beta-Hydrolases"/>
    <property type="match status" value="1"/>
</dbReference>
<gene>
    <name evidence="2" type="ORF">KI688_001299</name>
</gene>
<keyword evidence="3" id="KW-1185">Reference proteome</keyword>
<sequence length="433" mass="48035">MLVNTTTFLASQIRNSLSATAQSTNAIYVSLKSTLGLATSSSSSTDHSQEVSDVDQHQHGQQRSQSQSRHAQYPSLQSPWRGLLENRIKQNYEYAMPVVSSCYSAPRHPIVLCHGLFGFDKMGPDTIPHLQIHYWKGVQKALTKLGAKVIVASVPKTGSIKKRAEALHRMLTNTVEGMHGGLDCRYLISHIHDKNYDVKSLTTLSTPHRGSPVMDWFRDSIGVGHLQHAEEEAMRKLGEAARLSKAAALDLQEALRAYQTAGESTSFDTTTIPPPFSYSNQYTSTGSFAGPPPPPPSQSSGNPIISPLLNRLIPYVDTPAYANLTTDYCQNVFNPNTPDDPRVSYYSYGAAVKQIPVWAPLGIPWEIIKAKEGENDGLVSTHSARWGHYVGTEDADHWDLNNRYRLKIGYDQKPFDAIDFYMNIATLMYKEGH</sequence>
<evidence type="ECO:0000313" key="2">
    <source>
        <dbReference type="EMBL" id="KAG9066080.1"/>
    </source>
</evidence>
<proteinExistence type="predicted"/>
<protein>
    <recommendedName>
        <fullName evidence="4">Alpha/beta-hydrolase</fullName>
    </recommendedName>
</protein>
<feature type="compositionally biased region" description="Low complexity" evidence="1">
    <location>
        <begin position="59"/>
        <end position="72"/>
    </location>
</feature>
<reference evidence="2" key="1">
    <citation type="submission" date="2021-06" db="EMBL/GenBank/DDBJ databases">
        <title>Genome Sequence of Mortierella hyaline Strain SCG-10, a Cold-Adapted, Nitrate-Reducing Fungus Isolated from Soil in Minnesota, USA.</title>
        <authorList>
            <person name="Aldossari N."/>
        </authorList>
    </citation>
    <scope>NUCLEOTIDE SEQUENCE</scope>
    <source>
        <strain evidence="2">SCG-10</strain>
    </source>
</reference>
<accession>A0A9P7XRN2</accession>
<dbReference type="Gene3D" id="3.40.50.1820">
    <property type="entry name" value="alpha/beta hydrolase"/>
    <property type="match status" value="1"/>
</dbReference>
<dbReference type="InterPro" id="IPR029058">
    <property type="entry name" value="AB_hydrolase_fold"/>
</dbReference>